<evidence type="ECO:0000313" key="2">
    <source>
        <dbReference type="EMBL" id="SHH58508.1"/>
    </source>
</evidence>
<keyword evidence="1" id="KW-0175">Coiled coil</keyword>
<accession>A0A1M5U6E7</accession>
<feature type="coiled-coil region" evidence="1">
    <location>
        <begin position="167"/>
        <end position="198"/>
    </location>
</feature>
<sequence length="507" mass="58463">MQENIIDKVFIIDDKYEEVLPVIQALAKKGIPTIYWNGNVDTKPEYPLSGIRLVILDMRFSFVTDSHTINTNLFNLLKNAISYENGPYILFIWSKHDNEYLEDFRADLRKESEIPQPYLIVNMEKNKFMKTISEKNEIYEEIASTLNTANNIEIKKEILDILENVGLSDSIERIKTKENAVEELMDTLDEKLKEANALYILLIWESLVRTSASKLVNDIASFSEFDETWDNNIKTLIQHLALANAGKALGETAKEYIINAMSSLNHMLPDELWNQIMGQHIDENNFSFINEPSIIKEIDNNIYSISKTNTKFIIKENNSDYTSFRSLSQINEGADKQLCEELYNLYLVFLANSNSKLLCEKVNSNCIKKPGGLYKIDNPEFSGELINSIFKNNANINTDNISLIKLDISSSCDYAQDKLKRIRILWGLMIDQSCFSYINNTEDIYCTPIIKTNDKIVKLVFNFHYISNESKDILEQSEKLFSFRELLLTEIKHKLSTYISRVGIINL</sequence>
<evidence type="ECO:0008006" key="4">
    <source>
        <dbReference type="Google" id="ProtNLM"/>
    </source>
</evidence>
<proteinExistence type="predicted"/>
<dbReference type="EMBL" id="FQXR01000003">
    <property type="protein sequence ID" value="SHH58508.1"/>
    <property type="molecule type" value="Genomic_DNA"/>
</dbReference>
<dbReference type="RefSeq" id="WP_072743127.1">
    <property type="nucleotide sequence ID" value="NZ_FQXR01000003.1"/>
</dbReference>
<evidence type="ECO:0000256" key="1">
    <source>
        <dbReference type="SAM" id="Coils"/>
    </source>
</evidence>
<protein>
    <recommendedName>
        <fullName evidence="4">Response receiver domain-containing protein</fullName>
    </recommendedName>
</protein>
<dbReference type="AlphaFoldDB" id="A0A1M5U6E7"/>
<dbReference type="Proteomes" id="UP000184389">
    <property type="component" value="Unassembled WGS sequence"/>
</dbReference>
<reference evidence="2 3" key="1">
    <citation type="submission" date="2016-11" db="EMBL/GenBank/DDBJ databases">
        <authorList>
            <person name="Jaros S."/>
            <person name="Januszkiewicz K."/>
            <person name="Wedrychowicz H."/>
        </authorList>
    </citation>
    <scope>NUCLEOTIDE SEQUENCE [LARGE SCALE GENOMIC DNA]</scope>
    <source>
        <strain evidence="2 3">DSM 13106</strain>
    </source>
</reference>
<dbReference type="STRING" id="1123281.SAMN02745180_00539"/>
<gene>
    <name evidence="2" type="ORF">SAMN02745180_00539</name>
</gene>
<keyword evidence="3" id="KW-1185">Reference proteome</keyword>
<organism evidence="2 3">
    <name type="scientific">Sporanaerobacter acetigenes DSM 13106</name>
    <dbReference type="NCBI Taxonomy" id="1123281"/>
    <lineage>
        <taxon>Bacteria</taxon>
        <taxon>Bacillati</taxon>
        <taxon>Bacillota</taxon>
        <taxon>Tissierellia</taxon>
        <taxon>Tissierellales</taxon>
        <taxon>Sporanaerobacteraceae</taxon>
        <taxon>Sporanaerobacter</taxon>
    </lineage>
</organism>
<dbReference type="OrthoDB" id="2567774at2"/>
<name>A0A1M5U6E7_9FIRM</name>
<evidence type="ECO:0000313" key="3">
    <source>
        <dbReference type="Proteomes" id="UP000184389"/>
    </source>
</evidence>